<dbReference type="Pfam" id="PF00903">
    <property type="entry name" value="Glyoxalase"/>
    <property type="match status" value="1"/>
</dbReference>
<dbReference type="InterPro" id="IPR004360">
    <property type="entry name" value="Glyas_Fos-R_dOase_dom"/>
</dbReference>
<evidence type="ECO:0000313" key="2">
    <source>
        <dbReference type="EMBL" id="SES72484.1"/>
    </source>
</evidence>
<gene>
    <name evidence="2" type="ORF">SAMN02583745_00348</name>
</gene>
<protein>
    <submittedName>
        <fullName evidence="2">Glyoxalase-like domain-containing protein</fullName>
    </submittedName>
</protein>
<dbReference type="PROSITE" id="PS51819">
    <property type="entry name" value="VOC"/>
    <property type="match status" value="1"/>
</dbReference>
<evidence type="ECO:0000313" key="3">
    <source>
        <dbReference type="Proteomes" id="UP000242642"/>
    </source>
</evidence>
<dbReference type="AlphaFoldDB" id="A0A1H9YTM9"/>
<dbReference type="OrthoDB" id="5524593at2"/>
<dbReference type="PANTHER" id="PTHR36437">
    <property type="entry name" value="GLYOXALASE/BLEOMYCIN RESISTANCE PROTEIN/DIOXYGENASE"/>
    <property type="match status" value="1"/>
</dbReference>
<dbReference type="EMBL" id="FOHV01000002">
    <property type="protein sequence ID" value="SES72484.1"/>
    <property type="molecule type" value="Genomic_DNA"/>
</dbReference>
<reference evidence="3" key="1">
    <citation type="submission" date="2016-10" db="EMBL/GenBank/DDBJ databases">
        <authorList>
            <person name="Varghese N."/>
            <person name="Submissions S."/>
        </authorList>
    </citation>
    <scope>NUCLEOTIDE SEQUENCE [LARGE SCALE GENOMIC DNA]</scope>
    <source>
        <strain evidence="3">DSM 18579</strain>
    </source>
</reference>
<dbReference type="InterPro" id="IPR029068">
    <property type="entry name" value="Glyas_Bleomycin-R_OHBP_Dase"/>
</dbReference>
<evidence type="ECO:0000259" key="1">
    <source>
        <dbReference type="PROSITE" id="PS51819"/>
    </source>
</evidence>
<keyword evidence="3" id="KW-1185">Reference proteome</keyword>
<dbReference type="SUPFAM" id="SSF54593">
    <property type="entry name" value="Glyoxalase/Bleomycin resistance protein/Dihydroxybiphenyl dioxygenase"/>
    <property type="match status" value="1"/>
</dbReference>
<dbReference type="STRING" id="1123402.SAMN02583745_00348"/>
<sequence length="126" mass="14496">MIKFHQIMLYVENQEKIAQFWVEHLNFVIKQNNNDSGVPIIVISDGRENGTEIVLHDKNLIARYQPELNLGTPSILLSTTQDIDTLYKQFKSKKITVGELMTLPTGQQVFNFADPENNYFAIIQAR</sequence>
<accession>A0A1H9YTM9</accession>
<name>A0A1H9YTM9_9GAMM</name>
<dbReference type="RefSeq" id="WP_093317200.1">
    <property type="nucleotide sequence ID" value="NZ_FOHV01000002.1"/>
</dbReference>
<proteinExistence type="predicted"/>
<dbReference type="PANTHER" id="PTHR36437:SF2">
    <property type="entry name" value="GLYOXALASE_BLEOMYCIN RESISTANCE PROTEIN_DIOXYGENASE"/>
    <property type="match status" value="1"/>
</dbReference>
<dbReference type="InterPro" id="IPR037523">
    <property type="entry name" value="VOC_core"/>
</dbReference>
<dbReference type="Proteomes" id="UP000242642">
    <property type="component" value="Unassembled WGS sequence"/>
</dbReference>
<organism evidence="2 3">
    <name type="scientific">Thorsellia anophelis DSM 18579</name>
    <dbReference type="NCBI Taxonomy" id="1123402"/>
    <lineage>
        <taxon>Bacteria</taxon>
        <taxon>Pseudomonadati</taxon>
        <taxon>Pseudomonadota</taxon>
        <taxon>Gammaproteobacteria</taxon>
        <taxon>Enterobacterales</taxon>
        <taxon>Thorselliaceae</taxon>
        <taxon>Thorsellia</taxon>
    </lineage>
</organism>
<feature type="domain" description="VOC" evidence="1">
    <location>
        <begin position="3"/>
        <end position="125"/>
    </location>
</feature>
<dbReference type="Gene3D" id="3.10.180.10">
    <property type="entry name" value="2,3-Dihydroxybiphenyl 1,2-Dioxygenase, domain 1"/>
    <property type="match status" value="1"/>
</dbReference>